<evidence type="ECO:0000313" key="4">
    <source>
        <dbReference type="Proteomes" id="UP000238314"/>
    </source>
</evidence>
<sequence length="235" mass="27286">MKAKIFYYFVVTLLFVQCKKGESTFSKVNDTLGENLSDSNQVNSNSTKDGILTFEKLPKEEYETYIVKYDKIFKNTDLKRKGFLINKASFDSVVKNVIGKKDFLDIYFIIDDLGERNIVFNFTNQVDIVPKYKFDTSDEQYTLDKGILKRNDSFELEQHVKKYIDGYQSLDAVKQNLQGGKLTILSRDKVRNISNYATDFTLEEIVNNQSKIALAFKVINENGETEFYNRGQQWP</sequence>
<proteinExistence type="predicted"/>
<dbReference type="STRING" id="551459.SAMN05421796_101603"/>
<protein>
    <submittedName>
        <fullName evidence="2">Uncharacterized protein</fullName>
    </submittedName>
</protein>
<dbReference type="EMBL" id="FTOJ01000001">
    <property type="protein sequence ID" value="SIS61603.1"/>
    <property type="molecule type" value="Genomic_DNA"/>
</dbReference>
<dbReference type="Proteomes" id="UP000186246">
    <property type="component" value="Unassembled WGS sequence"/>
</dbReference>
<reference evidence="2" key="2">
    <citation type="submission" date="2017-01" db="EMBL/GenBank/DDBJ databases">
        <authorList>
            <person name="Mah S.A."/>
            <person name="Swanson W.J."/>
            <person name="Moy G.W."/>
            <person name="Vacquier V.D."/>
        </authorList>
    </citation>
    <scope>NUCLEOTIDE SEQUENCE [LARGE SCALE GENOMIC DNA]</scope>
    <source>
        <strain evidence="2">DSM 21068</strain>
    </source>
</reference>
<name>A0A1N7KJ70_9FLAO</name>
<gene>
    <name evidence="1" type="ORF">B0A70_03750</name>
    <name evidence="2" type="ORF">SAMN05421796_101603</name>
</gene>
<accession>A0A1N7KJ70</accession>
<keyword evidence="4" id="KW-1185">Reference proteome</keyword>
<dbReference type="AlphaFoldDB" id="A0A1N7KJ70"/>
<evidence type="ECO:0000313" key="2">
    <source>
        <dbReference type="EMBL" id="SIS61603.1"/>
    </source>
</evidence>
<evidence type="ECO:0000313" key="1">
    <source>
        <dbReference type="EMBL" id="PQA96247.1"/>
    </source>
</evidence>
<dbReference type="RefSeq" id="WP_076449602.1">
    <property type="nucleotide sequence ID" value="NZ_FTOJ01000001.1"/>
</dbReference>
<reference evidence="1 4" key="1">
    <citation type="submission" date="2016-11" db="EMBL/GenBank/DDBJ databases">
        <title>Whole genomes of Flavobacteriaceae.</title>
        <authorList>
            <person name="Stine C."/>
            <person name="Li C."/>
            <person name="Tadesse D."/>
        </authorList>
    </citation>
    <scope>NUCLEOTIDE SEQUENCE [LARGE SCALE GENOMIC DNA]</scope>
    <source>
        <strain evidence="1 4">DSM 21068</strain>
    </source>
</reference>
<evidence type="ECO:0000313" key="3">
    <source>
        <dbReference type="Proteomes" id="UP000186246"/>
    </source>
</evidence>
<reference evidence="3" key="3">
    <citation type="submission" date="2017-01" db="EMBL/GenBank/DDBJ databases">
        <authorList>
            <person name="Varghese N."/>
            <person name="Submissions S."/>
        </authorList>
    </citation>
    <scope>NUCLEOTIDE SEQUENCE [LARGE SCALE GENOMIC DNA]</scope>
    <source>
        <strain evidence="3">DSM 21068</strain>
    </source>
</reference>
<organism evidence="2 3">
    <name type="scientific">Chryseobacterium piscicola</name>
    <dbReference type="NCBI Taxonomy" id="551459"/>
    <lineage>
        <taxon>Bacteria</taxon>
        <taxon>Pseudomonadati</taxon>
        <taxon>Bacteroidota</taxon>
        <taxon>Flavobacteriia</taxon>
        <taxon>Flavobacteriales</taxon>
        <taxon>Weeksellaceae</taxon>
        <taxon>Chryseobacterium group</taxon>
        <taxon>Chryseobacterium</taxon>
    </lineage>
</organism>
<dbReference type="Proteomes" id="UP000238314">
    <property type="component" value="Unassembled WGS sequence"/>
</dbReference>
<dbReference type="EMBL" id="MUGO01000003">
    <property type="protein sequence ID" value="PQA96247.1"/>
    <property type="molecule type" value="Genomic_DNA"/>
</dbReference>